<dbReference type="GO" id="GO:0004185">
    <property type="term" value="F:serine-type carboxypeptidase activity"/>
    <property type="evidence" value="ECO:0007669"/>
    <property type="project" value="InterPro"/>
</dbReference>
<dbReference type="AlphaFoldDB" id="A0A5C6LYD3"/>
<dbReference type="GO" id="GO:0000270">
    <property type="term" value="P:peptidoglycan metabolic process"/>
    <property type="evidence" value="ECO:0007669"/>
    <property type="project" value="TreeGrafter"/>
</dbReference>
<name>A0A5C6LYD3_9BACT</name>
<evidence type="ECO:0000256" key="1">
    <source>
        <dbReference type="ARBA" id="ARBA00006096"/>
    </source>
</evidence>
<accession>A0A5C6LYD3</accession>
<dbReference type="PANTHER" id="PTHR30023">
    <property type="entry name" value="D-ALANYL-D-ALANINE CARBOXYPEPTIDASE"/>
    <property type="match status" value="1"/>
</dbReference>
<comment type="similarity">
    <text evidence="1">Belongs to the peptidase S13 family.</text>
</comment>
<dbReference type="PRINTS" id="PR00922">
    <property type="entry name" value="DADACBPTASE3"/>
</dbReference>
<keyword evidence="3" id="KW-0645">Protease</keyword>
<dbReference type="Pfam" id="PF02113">
    <property type="entry name" value="Peptidase_S13"/>
    <property type="match status" value="1"/>
</dbReference>
<dbReference type="Proteomes" id="UP000318815">
    <property type="component" value="Unassembled WGS sequence"/>
</dbReference>
<keyword evidence="2" id="KW-0378">Hydrolase</keyword>
<evidence type="ECO:0000256" key="2">
    <source>
        <dbReference type="ARBA" id="ARBA00022801"/>
    </source>
</evidence>
<dbReference type="InterPro" id="IPR000667">
    <property type="entry name" value="Peptidase_S13"/>
</dbReference>
<dbReference type="OrthoDB" id="9802627at2"/>
<keyword evidence="4" id="KW-1185">Reference proteome</keyword>
<reference evidence="3 4" key="1">
    <citation type="submission" date="2019-08" db="EMBL/GenBank/DDBJ databases">
        <title>Whole genome sequencing of chitin degrading bacteria Chitinophaga pinensis YS16.</title>
        <authorList>
            <person name="Singh R.P."/>
            <person name="Manchanda G."/>
            <person name="Maurya I.K."/>
            <person name="Joshi N.K."/>
            <person name="Srivastava A.K."/>
        </authorList>
    </citation>
    <scope>NUCLEOTIDE SEQUENCE [LARGE SCALE GENOMIC DNA]</scope>
    <source>
        <strain evidence="3 4">YS-16</strain>
    </source>
</reference>
<dbReference type="PANTHER" id="PTHR30023:SF0">
    <property type="entry name" value="PENICILLIN-SENSITIVE CARBOXYPEPTIDASE A"/>
    <property type="match status" value="1"/>
</dbReference>
<dbReference type="EMBL" id="VOHS01000001">
    <property type="protein sequence ID" value="TWW02435.1"/>
    <property type="molecule type" value="Genomic_DNA"/>
</dbReference>
<gene>
    <name evidence="3" type="ORF">FEF09_01110</name>
</gene>
<comment type="caution">
    <text evidence="3">The sequence shown here is derived from an EMBL/GenBank/DDBJ whole genome shotgun (WGS) entry which is preliminary data.</text>
</comment>
<organism evidence="3 4">
    <name type="scientific">Chitinophaga pinensis</name>
    <dbReference type="NCBI Taxonomy" id="79329"/>
    <lineage>
        <taxon>Bacteria</taxon>
        <taxon>Pseudomonadati</taxon>
        <taxon>Bacteroidota</taxon>
        <taxon>Chitinophagia</taxon>
        <taxon>Chitinophagales</taxon>
        <taxon>Chitinophagaceae</taxon>
        <taxon>Chitinophaga</taxon>
    </lineage>
</organism>
<dbReference type="Gene3D" id="3.40.710.10">
    <property type="entry name" value="DD-peptidase/beta-lactamase superfamily"/>
    <property type="match status" value="2"/>
</dbReference>
<dbReference type="InterPro" id="IPR012338">
    <property type="entry name" value="Beta-lactam/transpept-like"/>
</dbReference>
<keyword evidence="3" id="KW-0121">Carboxypeptidase</keyword>
<sequence>MLLMLLRRSCPMLMVTTPTRNQVSLDISADTLYIRDNFYYTKMLKAPLWSLHFIRMFMRSFRIVLSACLLLSQAKPATAQYGPIKKWAEEELLTSAPLKQAHTGISIYEPATGKYWYNYQEDHYFTPASNTKIFTLYTGLRLLGDSLPALRYLLTDSALYVKGMADPAFLHPDYKVQPAWQLLQQTSQPIRLVPAVIENKRFGSGWAWSDYADYYQPELNEWPVYGNVARVRHHGDSTVIWPRMFSDTLHFSVHRNDKLEELLTERDERSNRFSVTYNGNDKSVQEGEIPFITGGNDDLVYRLQDTLHKQISIVAGGNQPAQTSFSLLRGIPVDTLFQPMMHRSDNFFAEQTLMMCSALLWDTISTARTIAFMQKSYLANLPDTPKWVDGSGLSRYNLFTPRDFVSVLSDMYKTYPSQRLYALFPTGGKGTLKNYYKQQFVHAKTGTLSGCVALSGYLVTKKNKTLVFSVLVNNHNNSATAVRRTVESFLTQIWEKY</sequence>
<evidence type="ECO:0000313" key="3">
    <source>
        <dbReference type="EMBL" id="TWW02435.1"/>
    </source>
</evidence>
<evidence type="ECO:0000313" key="4">
    <source>
        <dbReference type="Proteomes" id="UP000318815"/>
    </source>
</evidence>
<protein>
    <submittedName>
        <fullName evidence="3">D-alanyl-D-alanine carboxypeptidase/D-alanyl-D-alanine-endopeptidase</fullName>
    </submittedName>
</protein>
<dbReference type="GO" id="GO:0006508">
    <property type="term" value="P:proteolysis"/>
    <property type="evidence" value="ECO:0007669"/>
    <property type="project" value="InterPro"/>
</dbReference>
<dbReference type="SUPFAM" id="SSF56601">
    <property type="entry name" value="beta-lactamase/transpeptidase-like"/>
    <property type="match status" value="1"/>
</dbReference>
<proteinExistence type="inferred from homology"/>